<evidence type="ECO:0000313" key="6">
    <source>
        <dbReference type="Proteomes" id="UP000017081"/>
    </source>
</evidence>
<dbReference type="Pfam" id="PF01418">
    <property type="entry name" value="HTH_6"/>
    <property type="match status" value="1"/>
</dbReference>
<evidence type="ECO:0000256" key="2">
    <source>
        <dbReference type="ARBA" id="ARBA00023125"/>
    </source>
</evidence>
<dbReference type="Pfam" id="PF01380">
    <property type="entry name" value="SIS"/>
    <property type="match status" value="1"/>
</dbReference>
<organism evidence="5 6">
    <name type="scientific">Cetobacterium somerae ATCC BAA-474</name>
    <dbReference type="NCBI Taxonomy" id="1319815"/>
    <lineage>
        <taxon>Bacteria</taxon>
        <taxon>Fusobacteriati</taxon>
        <taxon>Fusobacteriota</taxon>
        <taxon>Fusobacteriia</taxon>
        <taxon>Fusobacteriales</taxon>
        <taxon>Fusobacteriaceae</taxon>
        <taxon>Cetobacterium</taxon>
    </lineage>
</organism>
<accession>U7V6B8</accession>
<name>U7V6B8_9FUSO</name>
<dbReference type="Gene3D" id="3.40.50.10490">
    <property type="entry name" value="Glucose-6-phosphate isomerase like protein, domain 1"/>
    <property type="match status" value="1"/>
</dbReference>
<dbReference type="InterPro" id="IPR035472">
    <property type="entry name" value="RpiR-like_SIS"/>
</dbReference>
<dbReference type="GO" id="GO:1901135">
    <property type="term" value="P:carbohydrate derivative metabolic process"/>
    <property type="evidence" value="ECO:0007669"/>
    <property type="project" value="InterPro"/>
</dbReference>
<dbReference type="SUPFAM" id="SSF53697">
    <property type="entry name" value="SIS domain"/>
    <property type="match status" value="1"/>
</dbReference>
<dbReference type="Gene3D" id="1.10.10.10">
    <property type="entry name" value="Winged helix-like DNA-binding domain superfamily/Winged helix DNA-binding domain"/>
    <property type="match status" value="1"/>
</dbReference>
<dbReference type="SUPFAM" id="SSF46689">
    <property type="entry name" value="Homeodomain-like"/>
    <property type="match status" value="1"/>
</dbReference>
<dbReference type="CDD" id="cd05013">
    <property type="entry name" value="SIS_RpiR"/>
    <property type="match status" value="1"/>
</dbReference>
<reference evidence="5 6" key="1">
    <citation type="submission" date="2013-08" db="EMBL/GenBank/DDBJ databases">
        <authorList>
            <person name="Weinstock G."/>
            <person name="Sodergren E."/>
            <person name="Wylie T."/>
            <person name="Fulton L."/>
            <person name="Fulton R."/>
            <person name="Fronick C."/>
            <person name="O'Laughlin M."/>
            <person name="Godfrey J."/>
            <person name="Miner T."/>
            <person name="Herter B."/>
            <person name="Appelbaum E."/>
            <person name="Cordes M."/>
            <person name="Lek S."/>
            <person name="Wollam A."/>
            <person name="Pepin K.H."/>
            <person name="Palsikar V.B."/>
            <person name="Mitreva M."/>
            <person name="Wilson R.K."/>
        </authorList>
    </citation>
    <scope>NUCLEOTIDE SEQUENCE [LARGE SCALE GENOMIC DNA]</scope>
    <source>
        <strain evidence="5 6">ATCC BAA-474</strain>
    </source>
</reference>
<dbReference type="Proteomes" id="UP000017081">
    <property type="component" value="Unassembled WGS sequence"/>
</dbReference>
<keyword evidence="2" id="KW-0238">DNA-binding</keyword>
<evidence type="ECO:0000313" key="5">
    <source>
        <dbReference type="EMBL" id="ERT66313.1"/>
    </source>
</evidence>
<dbReference type="GO" id="GO:0097367">
    <property type="term" value="F:carbohydrate derivative binding"/>
    <property type="evidence" value="ECO:0007669"/>
    <property type="project" value="InterPro"/>
</dbReference>
<dbReference type="eggNOG" id="COG1737">
    <property type="taxonomic scope" value="Bacteria"/>
</dbReference>
<proteinExistence type="predicted"/>
<dbReference type="HOGENOM" id="CLU_055769_1_1_0"/>
<dbReference type="InterPro" id="IPR047640">
    <property type="entry name" value="RpiR-like"/>
</dbReference>
<evidence type="ECO:0000256" key="3">
    <source>
        <dbReference type="ARBA" id="ARBA00023163"/>
    </source>
</evidence>
<dbReference type="RefSeq" id="WP_023052189.1">
    <property type="nucleotide sequence ID" value="NZ_CP173065.2"/>
</dbReference>
<dbReference type="InterPro" id="IPR009057">
    <property type="entry name" value="Homeodomain-like_sf"/>
</dbReference>
<dbReference type="GO" id="GO:0003677">
    <property type="term" value="F:DNA binding"/>
    <property type="evidence" value="ECO:0007669"/>
    <property type="project" value="UniProtKB-KW"/>
</dbReference>
<dbReference type="STRING" id="1319815.HMPREF0202_02661"/>
<evidence type="ECO:0000259" key="4">
    <source>
        <dbReference type="PROSITE" id="PS51071"/>
    </source>
</evidence>
<dbReference type="InterPro" id="IPR000281">
    <property type="entry name" value="HTH_RpiR"/>
</dbReference>
<gene>
    <name evidence="5" type="ORF">HMPREF0202_02661</name>
</gene>
<comment type="caution">
    <text evidence="5">The sequence shown here is derived from an EMBL/GenBank/DDBJ whole genome shotgun (WGS) entry which is preliminary data.</text>
</comment>
<dbReference type="GO" id="GO:0003700">
    <property type="term" value="F:DNA-binding transcription factor activity"/>
    <property type="evidence" value="ECO:0007669"/>
    <property type="project" value="InterPro"/>
</dbReference>
<keyword evidence="3" id="KW-0804">Transcription</keyword>
<dbReference type="InterPro" id="IPR046348">
    <property type="entry name" value="SIS_dom_sf"/>
</dbReference>
<dbReference type="PANTHER" id="PTHR30514:SF18">
    <property type="entry name" value="RPIR-FAMILY TRANSCRIPTIONAL REGULATOR"/>
    <property type="match status" value="1"/>
</dbReference>
<dbReference type="PROSITE" id="PS51071">
    <property type="entry name" value="HTH_RPIR"/>
    <property type="match status" value="1"/>
</dbReference>
<dbReference type="EMBL" id="AXZF01000144">
    <property type="protein sequence ID" value="ERT66313.1"/>
    <property type="molecule type" value="Genomic_DNA"/>
</dbReference>
<protein>
    <submittedName>
        <fullName evidence="5">Transcriptional regulator, RpiR family</fullName>
    </submittedName>
</protein>
<dbReference type="InterPro" id="IPR036388">
    <property type="entry name" value="WH-like_DNA-bd_sf"/>
</dbReference>
<dbReference type="AlphaFoldDB" id="U7V6B8"/>
<sequence length="278" mass="31592">MIDSLQKRVANKSLTKTETIIADFFFHNENRIYFLTSSDIANELQISDTSVIRFVKSLGFNNFKEFKDSLKQQVSDKILTPSEKLSLNEELLKKNNLIETFTNSIFKNIEETININSYDKISKIIDILFNSNKKYIIGFKSVSGATSFFGLRLGFILKNVITHNQNNSELIKNIVDIQKGDCLFLIAHPKYSKTYPLLIEIAKKAEAKIIIVTDKSTSPVANTGDITVFTDIRGISYFNSIISTQALLEFILTSMSKSLDDDSKKRLAYINELLNENK</sequence>
<keyword evidence="1" id="KW-0805">Transcription regulation</keyword>
<keyword evidence="6" id="KW-1185">Reference proteome</keyword>
<evidence type="ECO:0000256" key="1">
    <source>
        <dbReference type="ARBA" id="ARBA00023015"/>
    </source>
</evidence>
<dbReference type="InterPro" id="IPR001347">
    <property type="entry name" value="SIS_dom"/>
</dbReference>
<dbReference type="PANTHER" id="PTHR30514">
    <property type="entry name" value="GLUCOKINASE"/>
    <property type="match status" value="1"/>
</dbReference>
<feature type="domain" description="HTH rpiR-type" evidence="4">
    <location>
        <begin position="1"/>
        <end position="77"/>
    </location>
</feature>